<reference evidence="1" key="1">
    <citation type="submission" date="2018-05" db="EMBL/GenBank/DDBJ databases">
        <authorList>
            <person name="Lanie J.A."/>
            <person name="Ng W.-L."/>
            <person name="Kazmierczak K.M."/>
            <person name="Andrzejewski T.M."/>
            <person name="Davidsen T.M."/>
            <person name="Wayne K.J."/>
            <person name="Tettelin H."/>
            <person name="Glass J.I."/>
            <person name="Rusch D."/>
            <person name="Podicherti R."/>
            <person name="Tsui H.-C.T."/>
            <person name="Winkler M.E."/>
        </authorList>
    </citation>
    <scope>NUCLEOTIDE SEQUENCE</scope>
</reference>
<feature type="non-terminal residue" evidence="1">
    <location>
        <position position="25"/>
    </location>
</feature>
<name>A0A382NFS9_9ZZZZ</name>
<organism evidence="1">
    <name type="scientific">marine metagenome</name>
    <dbReference type="NCBI Taxonomy" id="408172"/>
    <lineage>
        <taxon>unclassified sequences</taxon>
        <taxon>metagenomes</taxon>
        <taxon>ecological metagenomes</taxon>
    </lineage>
</organism>
<evidence type="ECO:0000313" key="1">
    <source>
        <dbReference type="EMBL" id="SVC58572.1"/>
    </source>
</evidence>
<protein>
    <submittedName>
        <fullName evidence="1">Uncharacterized protein</fullName>
    </submittedName>
</protein>
<proteinExistence type="predicted"/>
<accession>A0A382NFS9</accession>
<dbReference type="AlphaFoldDB" id="A0A382NFS9"/>
<dbReference type="EMBL" id="UINC01099358">
    <property type="protein sequence ID" value="SVC58572.1"/>
    <property type="molecule type" value="Genomic_DNA"/>
</dbReference>
<sequence length="25" mass="2731">MVTMNIIENIIIAIIGRGSLILFSV</sequence>
<gene>
    <name evidence="1" type="ORF">METZ01_LOCUS311426</name>
</gene>